<accession>A0A0E9TVJ0</accession>
<organism evidence="2">
    <name type="scientific">Anguilla anguilla</name>
    <name type="common">European freshwater eel</name>
    <name type="synonym">Muraena anguilla</name>
    <dbReference type="NCBI Taxonomy" id="7936"/>
    <lineage>
        <taxon>Eukaryota</taxon>
        <taxon>Metazoa</taxon>
        <taxon>Chordata</taxon>
        <taxon>Craniata</taxon>
        <taxon>Vertebrata</taxon>
        <taxon>Euteleostomi</taxon>
        <taxon>Actinopterygii</taxon>
        <taxon>Neopterygii</taxon>
        <taxon>Teleostei</taxon>
        <taxon>Anguilliformes</taxon>
        <taxon>Anguillidae</taxon>
        <taxon>Anguilla</taxon>
    </lineage>
</organism>
<reference evidence="2" key="1">
    <citation type="submission" date="2014-11" db="EMBL/GenBank/DDBJ databases">
        <authorList>
            <person name="Amaro Gonzalez C."/>
        </authorList>
    </citation>
    <scope>NUCLEOTIDE SEQUENCE</scope>
</reference>
<proteinExistence type="predicted"/>
<sequence length="28" mass="3043">MLVTSEPGNGHTPNIDNFGFQEGRALLK</sequence>
<protein>
    <submittedName>
        <fullName evidence="2">Uncharacterized protein</fullName>
    </submittedName>
</protein>
<reference evidence="2" key="2">
    <citation type="journal article" date="2015" name="Fish Shellfish Immunol.">
        <title>Early steps in the European eel (Anguilla anguilla)-Vibrio vulnificus interaction in the gills: Role of the RtxA13 toxin.</title>
        <authorList>
            <person name="Callol A."/>
            <person name="Pajuelo D."/>
            <person name="Ebbesson L."/>
            <person name="Teles M."/>
            <person name="MacKenzie S."/>
            <person name="Amaro C."/>
        </authorList>
    </citation>
    <scope>NUCLEOTIDE SEQUENCE</scope>
</reference>
<dbReference type="AlphaFoldDB" id="A0A0E9TVJ0"/>
<evidence type="ECO:0000313" key="2">
    <source>
        <dbReference type="EMBL" id="JAH56920.1"/>
    </source>
</evidence>
<evidence type="ECO:0000256" key="1">
    <source>
        <dbReference type="SAM" id="MobiDB-lite"/>
    </source>
</evidence>
<dbReference type="EMBL" id="GBXM01051657">
    <property type="protein sequence ID" value="JAH56920.1"/>
    <property type="molecule type" value="Transcribed_RNA"/>
</dbReference>
<feature type="region of interest" description="Disordered" evidence="1">
    <location>
        <begin position="1"/>
        <end position="20"/>
    </location>
</feature>
<name>A0A0E9TVJ0_ANGAN</name>